<dbReference type="GO" id="GO:0003729">
    <property type="term" value="F:mRNA binding"/>
    <property type="evidence" value="ECO:0007669"/>
    <property type="project" value="InterPro"/>
</dbReference>
<keyword evidence="2" id="KW-1185">Reference proteome</keyword>
<dbReference type="GO" id="GO:0016853">
    <property type="term" value="F:isomerase activity"/>
    <property type="evidence" value="ECO:0007669"/>
    <property type="project" value="UniProtKB-KW"/>
</dbReference>
<evidence type="ECO:0000313" key="2">
    <source>
        <dbReference type="Proteomes" id="UP000636949"/>
    </source>
</evidence>
<dbReference type="InterPro" id="IPR012933">
    <property type="entry name" value="HicA_mRNA_interferase"/>
</dbReference>
<proteinExistence type="predicted"/>
<dbReference type="Proteomes" id="UP000636949">
    <property type="component" value="Unassembled WGS sequence"/>
</dbReference>
<gene>
    <name evidence="1" type="ORF">GCM10010995_21950</name>
</gene>
<evidence type="ECO:0000313" key="1">
    <source>
        <dbReference type="EMBL" id="GGG04055.1"/>
    </source>
</evidence>
<organism evidence="1 2">
    <name type="scientific">Cysteiniphilum litorale</name>
    <dbReference type="NCBI Taxonomy" id="2056700"/>
    <lineage>
        <taxon>Bacteria</taxon>
        <taxon>Pseudomonadati</taxon>
        <taxon>Pseudomonadota</taxon>
        <taxon>Gammaproteobacteria</taxon>
        <taxon>Thiotrichales</taxon>
        <taxon>Fastidiosibacteraceae</taxon>
        <taxon>Cysteiniphilum</taxon>
    </lineage>
</organism>
<protein>
    <submittedName>
        <fullName evidence="1">Hexulose-6-phosphate isomerase</fullName>
    </submittedName>
</protein>
<sequence>MIYCSFVITLYGTKVWYYLIMKAKHKKVLDSIFEKPVNSSIPWKDIEALMIHLGAEISEGSGSRVRIALNGVRAVFHRPHPRKETDKGAVVSVRRMLIEAGVKEHEL</sequence>
<comment type="caution">
    <text evidence="1">The sequence shown here is derived from an EMBL/GenBank/DDBJ whole genome shotgun (WGS) entry which is preliminary data.</text>
</comment>
<dbReference type="Pfam" id="PF07927">
    <property type="entry name" value="HicA_toxin"/>
    <property type="match status" value="1"/>
</dbReference>
<keyword evidence="1" id="KW-0413">Isomerase</keyword>
<reference evidence="1" key="1">
    <citation type="journal article" date="2014" name="Int. J. Syst. Evol. Microbiol.">
        <title>Complete genome sequence of Corynebacterium casei LMG S-19264T (=DSM 44701T), isolated from a smear-ripened cheese.</title>
        <authorList>
            <consortium name="US DOE Joint Genome Institute (JGI-PGF)"/>
            <person name="Walter F."/>
            <person name="Albersmeier A."/>
            <person name="Kalinowski J."/>
            <person name="Ruckert C."/>
        </authorList>
    </citation>
    <scope>NUCLEOTIDE SEQUENCE</scope>
    <source>
        <strain evidence="1">CGMCC 1.15758</strain>
    </source>
</reference>
<dbReference type="AlphaFoldDB" id="A0A8J2Z5X5"/>
<dbReference type="EMBL" id="BMJS01000029">
    <property type="protein sequence ID" value="GGG04055.1"/>
    <property type="molecule type" value="Genomic_DNA"/>
</dbReference>
<accession>A0A8J2Z5X5</accession>
<name>A0A8J2Z5X5_9GAMM</name>
<reference evidence="1" key="2">
    <citation type="submission" date="2020-09" db="EMBL/GenBank/DDBJ databases">
        <authorList>
            <person name="Sun Q."/>
            <person name="Zhou Y."/>
        </authorList>
    </citation>
    <scope>NUCLEOTIDE SEQUENCE</scope>
    <source>
        <strain evidence="1">CGMCC 1.15758</strain>
    </source>
</reference>